<dbReference type="PANTHER" id="PTHR43344:SF13">
    <property type="entry name" value="PHOSPHATASE RV3661-RELATED"/>
    <property type="match status" value="1"/>
</dbReference>
<keyword evidence="3 5" id="KW-0378">Hydrolase</keyword>
<dbReference type="GO" id="GO:0046872">
    <property type="term" value="F:metal ion binding"/>
    <property type="evidence" value="ECO:0007669"/>
    <property type="project" value="UniProtKB-KW"/>
</dbReference>
<dbReference type="eggNOG" id="COG0560">
    <property type="taxonomic scope" value="Bacteria"/>
</dbReference>
<keyword evidence="4" id="KW-0460">Magnesium</keyword>
<sequence>MPQQRTYSPQNPARLAVFDFDGTTISGQSGSLFSRYLFARGYLSLSSALRLGWWGARYVLHLPYRQNESREIIFSALSERTPGEVRALMRGFHDAVLLRRYRPAAMDEVRHCRDEGCVTLLVSATFRDIAQAAAQYLGVDGLVATDMERSADGGYTGEVEGEVVAGPAKTRAVVRWADEHLGKGNWVIAYAYGDHHSDKDLLGAADKPFAVSPGASLKHTSKKRNWEILDWK</sequence>
<dbReference type="AlphaFoldDB" id="E1QXF1"/>
<dbReference type="OrthoDB" id="25607at2"/>
<evidence type="ECO:0000256" key="3">
    <source>
        <dbReference type="ARBA" id="ARBA00022801"/>
    </source>
</evidence>
<evidence type="ECO:0000313" key="6">
    <source>
        <dbReference type="Proteomes" id="UP000000333"/>
    </source>
</evidence>
<dbReference type="GeneID" id="78513094"/>
<accession>E1QXF1</accession>
<evidence type="ECO:0000256" key="4">
    <source>
        <dbReference type="ARBA" id="ARBA00022842"/>
    </source>
</evidence>
<dbReference type="InterPro" id="IPR036412">
    <property type="entry name" value="HAD-like_sf"/>
</dbReference>
<dbReference type="GO" id="GO:0016787">
    <property type="term" value="F:hydrolase activity"/>
    <property type="evidence" value="ECO:0007669"/>
    <property type="project" value="UniProtKB-KW"/>
</dbReference>
<dbReference type="STRING" id="633147.Olsu_1716"/>
<proteinExistence type="inferred from homology"/>
<dbReference type="Gene3D" id="3.40.50.1000">
    <property type="entry name" value="HAD superfamily/HAD-like"/>
    <property type="match status" value="1"/>
</dbReference>
<dbReference type="PANTHER" id="PTHR43344">
    <property type="entry name" value="PHOSPHOSERINE PHOSPHATASE"/>
    <property type="match status" value="1"/>
</dbReference>
<dbReference type="Pfam" id="PF12710">
    <property type="entry name" value="HAD"/>
    <property type="match status" value="1"/>
</dbReference>
<organism evidence="5 6">
    <name type="scientific">Olsenella uli (strain ATCC 49627 / DSM 7084 / CCUG 31166 / CIP 109912 / JCM 12494 / LMG 11480 / NCIMB 702895 / VPI D76D-27C)</name>
    <name type="common">Lactobacillus uli</name>
    <dbReference type="NCBI Taxonomy" id="633147"/>
    <lineage>
        <taxon>Bacteria</taxon>
        <taxon>Bacillati</taxon>
        <taxon>Actinomycetota</taxon>
        <taxon>Coriobacteriia</taxon>
        <taxon>Coriobacteriales</taxon>
        <taxon>Atopobiaceae</taxon>
        <taxon>Olsenella</taxon>
    </lineage>
</organism>
<dbReference type="KEGG" id="ols:Olsu_1716"/>
<dbReference type="InterPro" id="IPR006385">
    <property type="entry name" value="HAD_hydro_SerB1"/>
</dbReference>
<dbReference type="InterPro" id="IPR023214">
    <property type="entry name" value="HAD_sf"/>
</dbReference>
<comment type="similarity">
    <text evidence="1">Belongs to the HAD-like hydrolase superfamily. SerB family.</text>
</comment>
<gene>
    <name evidence="5" type="ordered locus">Olsu_1716</name>
</gene>
<name>E1QXF1_OLSUV</name>
<dbReference type="RefSeq" id="WP_013252555.1">
    <property type="nucleotide sequence ID" value="NC_014363.1"/>
</dbReference>
<keyword evidence="2" id="KW-0479">Metal-binding</keyword>
<evidence type="ECO:0000313" key="5">
    <source>
        <dbReference type="EMBL" id="ADK68804.1"/>
    </source>
</evidence>
<dbReference type="NCBIfam" id="TIGR01490">
    <property type="entry name" value="HAD-SF-IB-hyp1"/>
    <property type="match status" value="1"/>
</dbReference>
<dbReference type="SUPFAM" id="SSF56784">
    <property type="entry name" value="HAD-like"/>
    <property type="match status" value="1"/>
</dbReference>
<evidence type="ECO:0000256" key="2">
    <source>
        <dbReference type="ARBA" id="ARBA00022723"/>
    </source>
</evidence>
<dbReference type="InterPro" id="IPR050582">
    <property type="entry name" value="HAD-like_SerB"/>
</dbReference>
<reference evidence="5 6" key="1">
    <citation type="journal article" date="2010" name="Stand. Genomic Sci.">
        <title>Complete genome sequence of Olsenella uli type strain (VPI D76D-27C).</title>
        <authorList>
            <person name="Goker M."/>
            <person name="Held B."/>
            <person name="Lucas S."/>
            <person name="Nolan M."/>
            <person name="Yasawong M."/>
            <person name="Glavina Del Rio T."/>
            <person name="Tice H."/>
            <person name="Cheng J.F."/>
            <person name="Bruce D."/>
            <person name="Detter J.C."/>
            <person name="Tapia R."/>
            <person name="Han C."/>
            <person name="Goodwin L."/>
            <person name="Pitluck S."/>
            <person name="Liolios K."/>
            <person name="Ivanova N."/>
            <person name="Mavromatis K."/>
            <person name="Mikhailova N."/>
            <person name="Pati A."/>
            <person name="Chen A."/>
            <person name="Palaniappan K."/>
            <person name="Land M."/>
            <person name="Hauser L."/>
            <person name="Chang Y.J."/>
            <person name="Jeffries C.D."/>
            <person name="Rohde M."/>
            <person name="Sikorski J."/>
            <person name="Pukall R."/>
            <person name="Woyke T."/>
            <person name="Bristow J."/>
            <person name="Eisen J.A."/>
            <person name="Markowitz V."/>
            <person name="Hugenholtz P."/>
            <person name="Kyrpides N.C."/>
            <person name="Klenk H.P."/>
            <person name="Lapidus A."/>
        </authorList>
    </citation>
    <scope>NUCLEOTIDE SEQUENCE [LARGE SCALE GENOMIC DNA]</scope>
    <source>
        <strain evidence="6">ATCC 49627 / DSM 7084 / CIP 109912 / JCM 12494 / NCIMB 702895 / VPI D76D-27C</strain>
    </source>
</reference>
<evidence type="ECO:0000256" key="1">
    <source>
        <dbReference type="ARBA" id="ARBA00009184"/>
    </source>
</evidence>
<dbReference type="EMBL" id="CP002106">
    <property type="protein sequence ID" value="ADK68804.1"/>
    <property type="molecule type" value="Genomic_DNA"/>
</dbReference>
<dbReference type="HOGENOM" id="CLU_052657_2_2_11"/>
<dbReference type="Gene3D" id="1.20.1440.100">
    <property type="entry name" value="SG protein - dephosphorylation function"/>
    <property type="match status" value="1"/>
</dbReference>
<keyword evidence="6" id="KW-1185">Reference proteome</keyword>
<protein>
    <submittedName>
        <fullName evidence="5">HAD-superfamily subfamily IB hydrolase, TIGR01490</fullName>
    </submittedName>
</protein>
<dbReference type="Proteomes" id="UP000000333">
    <property type="component" value="Chromosome"/>
</dbReference>